<gene>
    <name evidence="3" type="ORF">MTR67_015988</name>
</gene>
<feature type="repeat" description="TPR" evidence="1">
    <location>
        <begin position="17"/>
        <end position="50"/>
    </location>
</feature>
<evidence type="ECO:0000313" key="4">
    <source>
        <dbReference type="Proteomes" id="UP001234989"/>
    </source>
</evidence>
<evidence type="ECO:0000313" key="3">
    <source>
        <dbReference type="EMBL" id="WMV22603.1"/>
    </source>
</evidence>
<dbReference type="Gene3D" id="1.25.40.10">
    <property type="entry name" value="Tetratricopeptide repeat domain"/>
    <property type="match status" value="1"/>
</dbReference>
<evidence type="ECO:0000256" key="2">
    <source>
        <dbReference type="SAM" id="SignalP"/>
    </source>
</evidence>
<keyword evidence="1" id="KW-0802">TPR repeat</keyword>
<accession>A0AAF0QGF4</accession>
<dbReference type="InterPro" id="IPR019734">
    <property type="entry name" value="TPR_rpt"/>
</dbReference>
<dbReference type="InterPro" id="IPR011990">
    <property type="entry name" value="TPR-like_helical_dom_sf"/>
</dbReference>
<name>A0AAF0QGF4_SOLVR</name>
<feature type="chain" id="PRO_5041899092" description="Tetratricopeptide repeat protein" evidence="2">
    <location>
        <begin position="25"/>
        <end position="94"/>
    </location>
</feature>
<dbReference type="AlphaFoldDB" id="A0AAF0QGF4"/>
<keyword evidence="2" id="KW-0732">Signal</keyword>
<keyword evidence="4" id="KW-1185">Reference proteome</keyword>
<organism evidence="3 4">
    <name type="scientific">Solanum verrucosum</name>
    <dbReference type="NCBI Taxonomy" id="315347"/>
    <lineage>
        <taxon>Eukaryota</taxon>
        <taxon>Viridiplantae</taxon>
        <taxon>Streptophyta</taxon>
        <taxon>Embryophyta</taxon>
        <taxon>Tracheophyta</taxon>
        <taxon>Spermatophyta</taxon>
        <taxon>Magnoliopsida</taxon>
        <taxon>eudicotyledons</taxon>
        <taxon>Gunneridae</taxon>
        <taxon>Pentapetalae</taxon>
        <taxon>asterids</taxon>
        <taxon>lamiids</taxon>
        <taxon>Solanales</taxon>
        <taxon>Solanaceae</taxon>
        <taxon>Solanoideae</taxon>
        <taxon>Solaneae</taxon>
        <taxon>Solanum</taxon>
    </lineage>
</organism>
<dbReference type="EMBL" id="CP133614">
    <property type="protein sequence ID" value="WMV22603.1"/>
    <property type="molecule type" value="Genomic_DNA"/>
</dbReference>
<proteinExistence type="predicted"/>
<sequence>MNALIARLPFIPFLLPFQVDLLLGKAYSEWGHISDAVSVYNQLISTYPDDFRGYLAKGIILKENGNVGDAERMFIQDALDLMIGHFHLFVDDRE</sequence>
<feature type="signal peptide" evidence="2">
    <location>
        <begin position="1"/>
        <end position="24"/>
    </location>
</feature>
<dbReference type="SUPFAM" id="SSF48452">
    <property type="entry name" value="TPR-like"/>
    <property type="match status" value="1"/>
</dbReference>
<protein>
    <recommendedName>
        <fullName evidence="5">Tetratricopeptide repeat protein</fullName>
    </recommendedName>
</protein>
<evidence type="ECO:0000256" key="1">
    <source>
        <dbReference type="PROSITE-ProRule" id="PRU00339"/>
    </source>
</evidence>
<dbReference type="Proteomes" id="UP001234989">
    <property type="component" value="Chromosome 3"/>
</dbReference>
<evidence type="ECO:0008006" key="5">
    <source>
        <dbReference type="Google" id="ProtNLM"/>
    </source>
</evidence>
<dbReference type="PROSITE" id="PS50005">
    <property type="entry name" value="TPR"/>
    <property type="match status" value="1"/>
</dbReference>
<reference evidence="3" key="1">
    <citation type="submission" date="2023-08" db="EMBL/GenBank/DDBJ databases">
        <title>A de novo genome assembly of Solanum verrucosum Schlechtendal, a Mexican diploid species geographically isolated from the other diploid A-genome species in potato relatives.</title>
        <authorList>
            <person name="Hosaka K."/>
        </authorList>
    </citation>
    <scope>NUCLEOTIDE SEQUENCE</scope>
    <source>
        <tissue evidence="3">Young leaves</tissue>
    </source>
</reference>